<gene>
    <name evidence="1" type="ORF">BN9_122530</name>
</gene>
<sequence>MVSHRLNICMKKCFNLIFRKLSIDETATKFTSLRLVARHSAGRTFGLNVTQTQRILSYWINADGAKVLGKKEQHGFRLLHALYAIPSFRLLLLLSYPYNLKQLHVVLTHLYSSESSRYQLVESRKRLKSTDLDLLTLG</sequence>
<evidence type="ECO:0000313" key="2">
    <source>
        <dbReference type="Proteomes" id="UP000053237"/>
    </source>
</evidence>
<keyword evidence="2" id="KW-1185">Reference proteome</keyword>
<comment type="caution">
    <text evidence="1">The sequence shown here is derived from an EMBL/GenBank/DDBJ whole genome shotgun (WGS) entry which is preliminary data.</text>
</comment>
<dbReference type="AlphaFoldDB" id="A0A024GUM0"/>
<proteinExistence type="predicted"/>
<dbReference type="EMBL" id="CAIX01000517">
    <property type="protein sequence ID" value="CCI50466.1"/>
    <property type="molecule type" value="Genomic_DNA"/>
</dbReference>
<accession>A0A024GUM0</accession>
<dbReference type="InParanoid" id="A0A024GUM0"/>
<evidence type="ECO:0000313" key="1">
    <source>
        <dbReference type="EMBL" id="CCI50466.1"/>
    </source>
</evidence>
<organism evidence="1 2">
    <name type="scientific">Albugo candida</name>
    <dbReference type="NCBI Taxonomy" id="65357"/>
    <lineage>
        <taxon>Eukaryota</taxon>
        <taxon>Sar</taxon>
        <taxon>Stramenopiles</taxon>
        <taxon>Oomycota</taxon>
        <taxon>Peronosporomycetes</taxon>
        <taxon>Albuginales</taxon>
        <taxon>Albuginaceae</taxon>
        <taxon>Albugo</taxon>
    </lineage>
</organism>
<name>A0A024GUM0_9STRA</name>
<reference evidence="1 2" key="1">
    <citation type="submission" date="2012-05" db="EMBL/GenBank/DDBJ databases">
        <title>Recombination and specialization in a pathogen metapopulation.</title>
        <authorList>
            <person name="Gardiner A."/>
            <person name="Kemen E."/>
            <person name="Schultz-Larsen T."/>
            <person name="MacLean D."/>
            <person name="Van Oosterhout C."/>
            <person name="Jones J.D.G."/>
        </authorList>
    </citation>
    <scope>NUCLEOTIDE SEQUENCE [LARGE SCALE GENOMIC DNA]</scope>
    <source>
        <strain evidence="1 2">Ac Nc2</strain>
    </source>
</reference>
<protein>
    <submittedName>
        <fullName evidence="1">Uncharacterized protein</fullName>
    </submittedName>
</protein>
<dbReference type="OrthoDB" id="77564at2759"/>
<dbReference type="Proteomes" id="UP000053237">
    <property type="component" value="Unassembled WGS sequence"/>
</dbReference>